<keyword evidence="3" id="KW-1185">Reference proteome</keyword>
<dbReference type="AlphaFoldDB" id="B8KXW3"/>
<dbReference type="STRING" id="565045.NOR51B_1195"/>
<dbReference type="eggNOG" id="COG3139">
    <property type="taxonomic scope" value="Bacteria"/>
</dbReference>
<dbReference type="Proteomes" id="UP000004699">
    <property type="component" value="Unassembled WGS sequence"/>
</dbReference>
<sequence>MEAAMTDPYRDTIATMDRSVYDRLVDALATGRWPDGKAVTASQREHAMGAVIAWGELHLPEADRIGFIDKGHKGGGREQDVQPLTLQGESK</sequence>
<dbReference type="EMBL" id="DS999411">
    <property type="protein sequence ID" value="EED35250.1"/>
    <property type="molecule type" value="Genomic_DNA"/>
</dbReference>
<dbReference type="HOGENOM" id="CLU_150108_1_0_6"/>
<evidence type="ECO:0000256" key="1">
    <source>
        <dbReference type="SAM" id="MobiDB-lite"/>
    </source>
</evidence>
<evidence type="ECO:0000313" key="2">
    <source>
        <dbReference type="EMBL" id="EED35250.1"/>
    </source>
</evidence>
<name>B8KXW3_9GAMM</name>
<proteinExistence type="predicted"/>
<reference evidence="3" key="1">
    <citation type="journal article" date="2013" name="BMC Microbiol.">
        <title>Taxonomy and evolution of bacteriochlorophyll a-containing members of the OM60/NOR5 clade of marine gammaproteobacteria: description of Luminiphilus syltensis gen. nov., sp. nov., reclassification of Haliea rubra as Pseudohaliea rubra gen. nov., comb. nov., and emendation of Chromatocurvus halotolerans.</title>
        <authorList>
            <person name="Spring S."/>
            <person name="Riedel T."/>
            <person name="Sproer C."/>
            <person name="Yan S."/>
            <person name="Harder J."/>
            <person name="Fuchs B.M."/>
        </authorList>
    </citation>
    <scope>NUCLEOTIDE SEQUENCE [LARGE SCALE GENOMIC DNA]</scope>
    <source>
        <strain evidence="3">NOR51-B</strain>
    </source>
</reference>
<feature type="compositionally biased region" description="Polar residues" evidence="1">
    <location>
        <begin position="82"/>
        <end position="91"/>
    </location>
</feature>
<feature type="compositionally biased region" description="Basic and acidic residues" evidence="1">
    <location>
        <begin position="68"/>
        <end position="80"/>
    </location>
</feature>
<evidence type="ECO:0000313" key="3">
    <source>
        <dbReference type="Proteomes" id="UP000004699"/>
    </source>
</evidence>
<protein>
    <recommendedName>
        <fullName evidence="4">DUF1315 domain-containing protein</fullName>
    </recommendedName>
</protein>
<evidence type="ECO:0008006" key="4">
    <source>
        <dbReference type="Google" id="ProtNLM"/>
    </source>
</evidence>
<dbReference type="Pfam" id="PF07023">
    <property type="entry name" value="DUF1315"/>
    <property type="match status" value="1"/>
</dbReference>
<accession>B8KXW3</accession>
<organism evidence="2 3">
    <name type="scientific">Luminiphilus syltensis NOR5-1B</name>
    <dbReference type="NCBI Taxonomy" id="565045"/>
    <lineage>
        <taxon>Bacteria</taxon>
        <taxon>Pseudomonadati</taxon>
        <taxon>Pseudomonadota</taxon>
        <taxon>Gammaproteobacteria</taxon>
        <taxon>Cellvibrionales</taxon>
        <taxon>Halieaceae</taxon>
        <taxon>Luminiphilus</taxon>
    </lineage>
</organism>
<gene>
    <name evidence="2" type="ORF">NOR51B_1195</name>
</gene>
<dbReference type="InterPro" id="IPR009749">
    <property type="entry name" value="DUF1315"/>
</dbReference>
<feature type="region of interest" description="Disordered" evidence="1">
    <location>
        <begin position="68"/>
        <end position="91"/>
    </location>
</feature>